<protein>
    <submittedName>
        <fullName evidence="7">M20 family metallo-hydrolase</fullName>
    </submittedName>
</protein>
<comment type="cofactor">
    <cofactor evidence="1">
        <name>Zn(2+)</name>
        <dbReference type="ChEBI" id="CHEBI:29105"/>
    </cofactor>
</comment>
<dbReference type="Proteomes" id="UP001059295">
    <property type="component" value="Chromosome"/>
</dbReference>
<dbReference type="InterPro" id="IPR036264">
    <property type="entry name" value="Bact_exopeptidase_dim_dom"/>
</dbReference>
<evidence type="ECO:0000256" key="1">
    <source>
        <dbReference type="ARBA" id="ARBA00001947"/>
    </source>
</evidence>
<name>A0ABY5V260_9BACT</name>
<accession>A0ABY5V260</accession>
<dbReference type="InterPro" id="IPR002933">
    <property type="entry name" value="Peptidase_M20"/>
</dbReference>
<reference evidence="7" key="1">
    <citation type="journal article" date="2022" name="Cell">
        <title>Design, construction, and in vivo augmentation of a complex gut microbiome.</title>
        <authorList>
            <person name="Cheng A.G."/>
            <person name="Ho P.Y."/>
            <person name="Aranda-Diaz A."/>
            <person name="Jain S."/>
            <person name="Yu F.B."/>
            <person name="Meng X."/>
            <person name="Wang M."/>
            <person name="Iakiviak M."/>
            <person name="Nagashima K."/>
            <person name="Zhao A."/>
            <person name="Murugkar P."/>
            <person name="Patil A."/>
            <person name="Atabakhsh K."/>
            <person name="Weakley A."/>
            <person name="Yan J."/>
            <person name="Brumbaugh A.R."/>
            <person name="Higginbottom S."/>
            <person name="Dimas A."/>
            <person name="Shiver A.L."/>
            <person name="Deutschbauer A."/>
            <person name="Neff N."/>
            <person name="Sonnenburg J.L."/>
            <person name="Huang K.C."/>
            <person name="Fischbach M.A."/>
        </authorList>
    </citation>
    <scope>NUCLEOTIDE SEQUENCE</scope>
    <source>
        <strain evidence="7">AP11</strain>
    </source>
</reference>
<dbReference type="InterPro" id="IPR001261">
    <property type="entry name" value="ArgE/DapE_CS"/>
</dbReference>
<feature type="domain" description="Peptidase M20 dimerisation" evidence="6">
    <location>
        <begin position="168"/>
        <end position="270"/>
    </location>
</feature>
<dbReference type="PROSITE" id="PS00758">
    <property type="entry name" value="ARGE_DAPE_CPG2_1"/>
    <property type="match status" value="1"/>
</dbReference>
<dbReference type="PANTHER" id="PTHR43808:SF31">
    <property type="entry name" value="N-ACETYL-L-CITRULLINE DEACETYLASE"/>
    <property type="match status" value="1"/>
</dbReference>
<dbReference type="InterPro" id="IPR050072">
    <property type="entry name" value="Peptidase_M20A"/>
</dbReference>
<dbReference type="PANTHER" id="PTHR43808">
    <property type="entry name" value="ACETYLORNITHINE DEACETYLASE"/>
    <property type="match status" value="1"/>
</dbReference>
<evidence type="ECO:0000256" key="5">
    <source>
        <dbReference type="ARBA" id="ARBA00023285"/>
    </source>
</evidence>
<gene>
    <name evidence="7" type="ORF">NQ491_11250</name>
</gene>
<evidence type="ECO:0000256" key="2">
    <source>
        <dbReference type="ARBA" id="ARBA00022723"/>
    </source>
</evidence>
<dbReference type="Pfam" id="PF01546">
    <property type="entry name" value="Peptidase_M20"/>
    <property type="match status" value="1"/>
</dbReference>
<dbReference type="EMBL" id="CP102294">
    <property type="protein sequence ID" value="UWN58311.1"/>
    <property type="molecule type" value="Genomic_DNA"/>
</dbReference>
<keyword evidence="2" id="KW-0479">Metal-binding</keyword>
<dbReference type="SUPFAM" id="SSF53187">
    <property type="entry name" value="Zn-dependent exopeptidases"/>
    <property type="match status" value="1"/>
</dbReference>
<evidence type="ECO:0000256" key="3">
    <source>
        <dbReference type="ARBA" id="ARBA00022801"/>
    </source>
</evidence>
<sequence length="353" mass="38933">MNTETLYSDAVALLRDLIRIPSPSREEAGTAERLAAFLSDSGIETHRKKNNVWAFNRHYDPAKPTILLNSHHDTVRPNSGYTRDPYDPAIEGDRLYGLGSNDAGASGVSLLAAFRHFYDREEMKYNLCVAITAEEENSGSDGLECVLPELGPLDFAIVGEPTQMQLAIAERGLMVVDCTARGRSGHAAREEGDNAIYKAMQDIEWFRSYRFPKVSELFGAVKMTVTIISAGTQHNVVPAECRFTVDIRVTDRYTNEEVLDEIRRHVRSEVAPRSTRLKPSSIPPAHPIVRAGLALGRTTYGSPTTSDQALLDIPSLKLGVGDSARSHSADEFVGLSEIREGIDLYIRMLSAIL</sequence>
<dbReference type="SUPFAM" id="SSF55031">
    <property type="entry name" value="Bacterial exopeptidase dimerisation domain"/>
    <property type="match status" value="1"/>
</dbReference>
<evidence type="ECO:0000256" key="4">
    <source>
        <dbReference type="ARBA" id="ARBA00022833"/>
    </source>
</evidence>
<dbReference type="CDD" id="cd05651">
    <property type="entry name" value="M20_ArgE_DapE-like"/>
    <property type="match status" value="1"/>
</dbReference>
<organism evidence="7 8">
    <name type="scientific">Alistipes ihumii AP11</name>
    <dbReference type="NCBI Taxonomy" id="1211813"/>
    <lineage>
        <taxon>Bacteria</taxon>
        <taxon>Pseudomonadati</taxon>
        <taxon>Bacteroidota</taxon>
        <taxon>Bacteroidia</taxon>
        <taxon>Bacteroidales</taxon>
        <taxon>Rikenellaceae</taxon>
        <taxon>Alistipes</taxon>
    </lineage>
</organism>
<dbReference type="InterPro" id="IPR011650">
    <property type="entry name" value="Peptidase_M20_dimer"/>
</dbReference>
<proteinExistence type="predicted"/>
<evidence type="ECO:0000259" key="6">
    <source>
        <dbReference type="Pfam" id="PF07687"/>
    </source>
</evidence>
<keyword evidence="3" id="KW-0378">Hydrolase</keyword>
<evidence type="ECO:0000313" key="7">
    <source>
        <dbReference type="EMBL" id="UWN58311.1"/>
    </source>
</evidence>
<dbReference type="Gene3D" id="3.40.630.10">
    <property type="entry name" value="Zn peptidases"/>
    <property type="match status" value="1"/>
</dbReference>
<keyword evidence="5" id="KW-0170">Cobalt</keyword>
<evidence type="ECO:0000313" key="8">
    <source>
        <dbReference type="Proteomes" id="UP001059295"/>
    </source>
</evidence>
<keyword evidence="4" id="KW-0862">Zinc</keyword>
<keyword evidence="8" id="KW-1185">Reference proteome</keyword>
<dbReference type="Pfam" id="PF07687">
    <property type="entry name" value="M20_dimer"/>
    <property type="match status" value="1"/>
</dbReference>
<dbReference type="Gene3D" id="3.30.70.360">
    <property type="match status" value="1"/>
</dbReference>